<evidence type="ECO:0000256" key="2">
    <source>
        <dbReference type="ARBA" id="ARBA00023186"/>
    </source>
</evidence>
<proteinExistence type="inferred from homology"/>
<dbReference type="GO" id="GO:0005737">
    <property type="term" value="C:cytoplasm"/>
    <property type="evidence" value="ECO:0007669"/>
    <property type="project" value="TreeGrafter"/>
</dbReference>
<keyword evidence="2" id="KW-0143">Chaperone</keyword>
<keyword evidence="3" id="KW-0175">Coiled coil</keyword>
<dbReference type="FunFam" id="1.10.287.370:FF:000003">
    <property type="entry name" value="Prefoldin subunit 6"/>
    <property type="match status" value="1"/>
</dbReference>
<dbReference type="GO" id="GO:0051087">
    <property type="term" value="F:protein-folding chaperone binding"/>
    <property type="evidence" value="ECO:0007669"/>
    <property type="project" value="TreeGrafter"/>
</dbReference>
<sequence length="132" mass="14796">MSTGTEIDEEIANFRAVQEQLQRIRTDLQLVMSQLTENEMVKQELDLLDSSTNIYKMVGPVLIKNSLEDANETVSKRLEFITGEKKRLEGKAKELETRGNAIAMKVQQMQAQLQQVTAAAVQEIQKAAATTN</sequence>
<organism evidence="4 5">
    <name type="scientific">Fragilariopsis cylindrus CCMP1102</name>
    <dbReference type="NCBI Taxonomy" id="635003"/>
    <lineage>
        <taxon>Eukaryota</taxon>
        <taxon>Sar</taxon>
        <taxon>Stramenopiles</taxon>
        <taxon>Ochrophyta</taxon>
        <taxon>Bacillariophyta</taxon>
        <taxon>Bacillariophyceae</taxon>
        <taxon>Bacillariophycidae</taxon>
        <taxon>Bacillariales</taxon>
        <taxon>Bacillariaceae</taxon>
        <taxon>Fragilariopsis</taxon>
    </lineage>
</organism>
<keyword evidence="5" id="KW-1185">Reference proteome</keyword>
<dbReference type="OrthoDB" id="248120at2759"/>
<reference evidence="4 5" key="1">
    <citation type="submission" date="2016-09" db="EMBL/GenBank/DDBJ databases">
        <title>Extensive genetic diversity and differential bi-allelic expression allows diatom success in the polar Southern Ocean.</title>
        <authorList>
            <consortium name="DOE Joint Genome Institute"/>
            <person name="Mock T."/>
            <person name="Otillar R.P."/>
            <person name="Strauss J."/>
            <person name="Dupont C."/>
            <person name="Frickenhaus S."/>
            <person name="Maumus F."/>
            <person name="Mcmullan M."/>
            <person name="Sanges R."/>
            <person name="Schmutz J."/>
            <person name="Toseland A."/>
            <person name="Valas R."/>
            <person name="Veluchamy A."/>
            <person name="Ward B.J."/>
            <person name="Allen A."/>
            <person name="Barry K."/>
            <person name="Falciatore A."/>
            <person name="Ferrante M."/>
            <person name="Fortunato A.E."/>
            <person name="Gloeckner G."/>
            <person name="Gruber A."/>
            <person name="Hipkin R."/>
            <person name="Janech M."/>
            <person name="Kroth P."/>
            <person name="Leese F."/>
            <person name="Lindquist E."/>
            <person name="Lyon B.R."/>
            <person name="Martin J."/>
            <person name="Mayer C."/>
            <person name="Parker M."/>
            <person name="Quesneville H."/>
            <person name="Raymond J."/>
            <person name="Uhlig C."/>
            <person name="Valentin K.U."/>
            <person name="Worden A.Z."/>
            <person name="Armbrust E.V."/>
            <person name="Bowler C."/>
            <person name="Green B."/>
            <person name="Moulton V."/>
            <person name="Van Oosterhout C."/>
            <person name="Grigoriev I."/>
        </authorList>
    </citation>
    <scope>NUCLEOTIDE SEQUENCE [LARGE SCALE GENOMIC DNA]</scope>
    <source>
        <strain evidence="4 5">CCMP1102</strain>
    </source>
</reference>
<dbReference type="PANTHER" id="PTHR21431:SF0">
    <property type="entry name" value="PREFOLDIN SUBUNIT 6"/>
    <property type="match status" value="1"/>
</dbReference>
<dbReference type="FunCoup" id="A0A1E7FTC7">
    <property type="interactions" value="223"/>
</dbReference>
<dbReference type="Gene3D" id="1.10.287.370">
    <property type="match status" value="1"/>
</dbReference>
<dbReference type="EMBL" id="KV784354">
    <property type="protein sequence ID" value="OEU21073.1"/>
    <property type="molecule type" value="Genomic_DNA"/>
</dbReference>
<evidence type="ECO:0000256" key="1">
    <source>
        <dbReference type="ARBA" id="ARBA00008045"/>
    </source>
</evidence>
<dbReference type="InParanoid" id="A0A1E7FTC7"/>
<dbReference type="GO" id="GO:0006457">
    <property type="term" value="P:protein folding"/>
    <property type="evidence" value="ECO:0007669"/>
    <property type="project" value="InterPro"/>
</dbReference>
<dbReference type="InterPro" id="IPR009053">
    <property type="entry name" value="Prefoldin"/>
</dbReference>
<evidence type="ECO:0000313" key="5">
    <source>
        <dbReference type="Proteomes" id="UP000095751"/>
    </source>
</evidence>
<dbReference type="Pfam" id="PF01920">
    <property type="entry name" value="Prefoldin_2"/>
    <property type="match status" value="1"/>
</dbReference>
<dbReference type="GO" id="GO:0051082">
    <property type="term" value="F:unfolded protein binding"/>
    <property type="evidence" value="ECO:0007669"/>
    <property type="project" value="InterPro"/>
</dbReference>
<accession>A0A1E7FTC7</accession>
<dbReference type="PANTHER" id="PTHR21431">
    <property type="entry name" value="PREFOLDIN SUBUNIT 6"/>
    <property type="match status" value="1"/>
</dbReference>
<dbReference type="InterPro" id="IPR002777">
    <property type="entry name" value="PFD_beta-like"/>
</dbReference>
<evidence type="ECO:0000256" key="3">
    <source>
        <dbReference type="SAM" id="Coils"/>
    </source>
</evidence>
<comment type="similarity">
    <text evidence="1">Belongs to the prefoldin subunit beta family.</text>
</comment>
<dbReference type="SUPFAM" id="SSF46579">
    <property type="entry name" value="Prefoldin"/>
    <property type="match status" value="1"/>
</dbReference>
<dbReference type="KEGG" id="fcy:FRACYDRAFT_267853"/>
<evidence type="ECO:0000313" key="4">
    <source>
        <dbReference type="EMBL" id="OEU21073.1"/>
    </source>
</evidence>
<dbReference type="GO" id="GO:0051131">
    <property type="term" value="P:chaperone-mediated protein complex assembly"/>
    <property type="evidence" value="ECO:0007669"/>
    <property type="project" value="TreeGrafter"/>
</dbReference>
<name>A0A1E7FTC7_9STRA</name>
<gene>
    <name evidence="4" type="ORF">FRACYDRAFT_267853</name>
</gene>
<dbReference type="GO" id="GO:0016272">
    <property type="term" value="C:prefoldin complex"/>
    <property type="evidence" value="ECO:0007669"/>
    <property type="project" value="InterPro"/>
</dbReference>
<dbReference type="AlphaFoldDB" id="A0A1E7FTC7"/>
<feature type="coiled-coil region" evidence="3">
    <location>
        <begin position="78"/>
        <end position="126"/>
    </location>
</feature>
<dbReference type="Proteomes" id="UP000095751">
    <property type="component" value="Unassembled WGS sequence"/>
</dbReference>
<protein>
    <submittedName>
        <fullName evidence="4">Prefoldin_2-domain-containing protein</fullName>
    </submittedName>
</protein>
<dbReference type="CDD" id="cd23161">
    <property type="entry name" value="Prefoldin_6"/>
    <property type="match status" value="1"/>
</dbReference>